<protein>
    <submittedName>
        <fullName evidence="1">Uncharacterized protein</fullName>
    </submittedName>
</protein>
<dbReference type="AlphaFoldDB" id="C7XVN6"/>
<accession>C7XVN6</accession>
<reference evidence="1 2" key="1">
    <citation type="submission" date="2009-06" db="EMBL/GenBank/DDBJ databases">
        <title>The Genome Sequence of Lactobacillus coleohominis strain 101-4-CHN.</title>
        <authorList>
            <consortium name="The Broad Institute Genome Sequencing Platform"/>
            <person name="Ward D."/>
            <person name="Young S.K."/>
            <person name="Zeng Q."/>
            <person name="Koehrsen M."/>
            <person name="Alvarado L."/>
            <person name="Berlin A."/>
            <person name="Borenstein D."/>
            <person name="Chen Z."/>
            <person name="Engels R."/>
            <person name="Freedman E."/>
            <person name="Gellesch M."/>
            <person name="Goldberg J."/>
            <person name="Griggs A."/>
            <person name="Gujja S."/>
            <person name="Heiman D."/>
            <person name="Hepburn T."/>
            <person name="Howarth C."/>
            <person name="Jen D."/>
            <person name="Larson L."/>
            <person name="Lewis B."/>
            <person name="Mehta T."/>
            <person name="Park D."/>
            <person name="Pearson M."/>
            <person name="Roberts A."/>
            <person name="Saif S."/>
            <person name="Shea T."/>
            <person name="Shenoy N."/>
            <person name="Sisk P."/>
            <person name="Stolte C."/>
            <person name="Sykes S."/>
            <person name="Walk T."/>
            <person name="White J."/>
            <person name="Yandava C."/>
            <person name="Liu Y."/>
            <person name="Xu Q."/>
            <person name="Lander E."/>
            <person name="Nusbaum C."/>
            <person name="Galagan J."/>
            <person name="Birren B."/>
        </authorList>
    </citation>
    <scope>NUCLEOTIDE SEQUENCE [LARGE SCALE GENOMIC DNA]</scope>
    <source>
        <strain evidence="1 2">101-4-CHN</strain>
    </source>
</reference>
<evidence type="ECO:0000313" key="2">
    <source>
        <dbReference type="Proteomes" id="UP000003987"/>
    </source>
</evidence>
<dbReference type="Proteomes" id="UP000003987">
    <property type="component" value="Unassembled WGS sequence"/>
</dbReference>
<keyword evidence="2" id="KW-1185">Reference proteome</keyword>
<organism evidence="1 2">
    <name type="scientific">Limosilactobacillus coleohominis 101-4-CHN</name>
    <dbReference type="NCBI Taxonomy" id="575594"/>
    <lineage>
        <taxon>Bacteria</taxon>
        <taxon>Bacillati</taxon>
        <taxon>Bacillota</taxon>
        <taxon>Bacilli</taxon>
        <taxon>Lactobacillales</taxon>
        <taxon>Lactobacillaceae</taxon>
        <taxon>Limosilactobacillus</taxon>
    </lineage>
</organism>
<name>C7XVN6_9LACO</name>
<dbReference type="HOGENOM" id="CLU_3201229_0_0_9"/>
<gene>
    <name evidence="1" type="ORF">HMPREF0501_00780</name>
</gene>
<evidence type="ECO:0000313" key="1">
    <source>
        <dbReference type="EMBL" id="EEU30402.1"/>
    </source>
</evidence>
<proteinExistence type="predicted"/>
<dbReference type="EMBL" id="GG698803">
    <property type="protein sequence ID" value="EEU30402.1"/>
    <property type="molecule type" value="Genomic_DNA"/>
</dbReference>
<sequence>MQHYIIDQKNGKIGNDLFKNYLAFLDLWYTQQDKLNRRRSYNYVN</sequence>